<feature type="compositionally biased region" description="Basic and acidic residues" evidence="1">
    <location>
        <begin position="63"/>
        <end position="95"/>
    </location>
</feature>
<comment type="caution">
    <text evidence="2">The sequence shown here is derived from an EMBL/GenBank/DDBJ whole genome shotgun (WGS) entry which is preliminary data.</text>
</comment>
<accession>A0AAV4QD35</accession>
<name>A0AAV4QD35_9ARAC</name>
<dbReference type="Proteomes" id="UP001054837">
    <property type="component" value="Unassembled WGS sequence"/>
</dbReference>
<gene>
    <name evidence="2" type="ORF">CDAR_76831</name>
</gene>
<keyword evidence="3" id="KW-1185">Reference proteome</keyword>
<dbReference type="AlphaFoldDB" id="A0AAV4QD35"/>
<organism evidence="2 3">
    <name type="scientific">Caerostris darwini</name>
    <dbReference type="NCBI Taxonomy" id="1538125"/>
    <lineage>
        <taxon>Eukaryota</taxon>
        <taxon>Metazoa</taxon>
        <taxon>Ecdysozoa</taxon>
        <taxon>Arthropoda</taxon>
        <taxon>Chelicerata</taxon>
        <taxon>Arachnida</taxon>
        <taxon>Araneae</taxon>
        <taxon>Araneomorphae</taxon>
        <taxon>Entelegynae</taxon>
        <taxon>Araneoidea</taxon>
        <taxon>Araneidae</taxon>
        <taxon>Caerostris</taxon>
    </lineage>
</organism>
<reference evidence="2 3" key="1">
    <citation type="submission" date="2021-06" db="EMBL/GenBank/DDBJ databases">
        <title>Caerostris darwini draft genome.</title>
        <authorList>
            <person name="Kono N."/>
            <person name="Arakawa K."/>
        </authorList>
    </citation>
    <scope>NUCLEOTIDE SEQUENCE [LARGE SCALE GENOMIC DNA]</scope>
</reference>
<dbReference type="EMBL" id="BPLQ01004264">
    <property type="protein sequence ID" value="GIY06856.1"/>
    <property type="molecule type" value="Genomic_DNA"/>
</dbReference>
<feature type="region of interest" description="Disordered" evidence="1">
    <location>
        <begin position="40"/>
        <end position="95"/>
    </location>
</feature>
<protein>
    <submittedName>
        <fullName evidence="2">Uncharacterized protein</fullName>
    </submittedName>
</protein>
<sequence length="95" mass="11888">MMPSSFRSRRRIKFPTEKKERKKKKQLFLRIFWENLLHPHPHTLPCEWRRTERRRSNKNTNNKSERKRFSGRKDSRQSREPNRNGKRMPEWERAA</sequence>
<feature type="region of interest" description="Disordered" evidence="1">
    <location>
        <begin position="1"/>
        <end position="23"/>
    </location>
</feature>
<evidence type="ECO:0000313" key="2">
    <source>
        <dbReference type="EMBL" id="GIY06856.1"/>
    </source>
</evidence>
<evidence type="ECO:0000313" key="3">
    <source>
        <dbReference type="Proteomes" id="UP001054837"/>
    </source>
</evidence>
<evidence type="ECO:0000256" key="1">
    <source>
        <dbReference type="SAM" id="MobiDB-lite"/>
    </source>
</evidence>
<proteinExistence type="predicted"/>